<reference evidence="1" key="1">
    <citation type="submission" date="2015-04" db="UniProtKB">
        <authorList>
            <consortium name="EnsemblPlants"/>
        </authorList>
    </citation>
    <scope>IDENTIFICATION</scope>
</reference>
<dbReference type="HOGENOM" id="CLU_991724_0_0_1"/>
<proteinExistence type="predicted"/>
<accession>A0A0E0L7Y2</accession>
<dbReference type="PANTHER" id="PTHR46274">
    <property type="entry name" value="PHOSPHATIDYLINOSITOL PHOSPHATASE"/>
    <property type="match status" value="1"/>
</dbReference>
<dbReference type="SUPFAM" id="SSF52799">
    <property type="entry name" value="(Phosphotyrosine protein) phosphatases II"/>
    <property type="match status" value="1"/>
</dbReference>
<dbReference type="eggNOG" id="KOG1719">
    <property type="taxonomic scope" value="Eukaryota"/>
</dbReference>
<name>A0A0E0L7Y2_ORYPU</name>
<protein>
    <submittedName>
        <fullName evidence="1">Uncharacterized protein</fullName>
    </submittedName>
</protein>
<dbReference type="Proteomes" id="UP000026962">
    <property type="component" value="Chromosome 6"/>
</dbReference>
<reference evidence="1" key="2">
    <citation type="submission" date="2018-05" db="EMBL/GenBank/DDBJ databases">
        <title>OpunRS2 (Oryza punctata Reference Sequence Version 2).</title>
        <authorList>
            <person name="Zhang J."/>
            <person name="Kudrna D."/>
            <person name="Lee S."/>
            <person name="Talag J."/>
            <person name="Welchert J."/>
            <person name="Wing R.A."/>
        </authorList>
    </citation>
    <scope>NUCLEOTIDE SEQUENCE [LARGE SCALE GENOMIC DNA]</scope>
</reference>
<evidence type="ECO:0000313" key="2">
    <source>
        <dbReference type="Proteomes" id="UP000026962"/>
    </source>
</evidence>
<keyword evidence="2" id="KW-1185">Reference proteome</keyword>
<dbReference type="InterPro" id="IPR029021">
    <property type="entry name" value="Prot-tyrosine_phosphatase-like"/>
</dbReference>
<dbReference type="PANTHER" id="PTHR46274:SF20">
    <property type="entry name" value="DUAL SPECIFICITY PROTEIN PHOSPHATASE DSP8"/>
    <property type="match status" value="1"/>
</dbReference>
<dbReference type="STRING" id="4537.A0A0E0L7Y2"/>
<dbReference type="AlphaFoldDB" id="A0A0E0L7Y2"/>
<evidence type="ECO:0000313" key="1">
    <source>
        <dbReference type="EnsemblPlants" id="OPUNC06G03260.1"/>
    </source>
</evidence>
<organism evidence="1">
    <name type="scientific">Oryza punctata</name>
    <name type="common">Red rice</name>
    <dbReference type="NCBI Taxonomy" id="4537"/>
    <lineage>
        <taxon>Eukaryota</taxon>
        <taxon>Viridiplantae</taxon>
        <taxon>Streptophyta</taxon>
        <taxon>Embryophyta</taxon>
        <taxon>Tracheophyta</taxon>
        <taxon>Spermatophyta</taxon>
        <taxon>Magnoliopsida</taxon>
        <taxon>Liliopsida</taxon>
        <taxon>Poales</taxon>
        <taxon>Poaceae</taxon>
        <taxon>BOP clade</taxon>
        <taxon>Oryzoideae</taxon>
        <taxon>Oryzeae</taxon>
        <taxon>Oryzinae</taxon>
        <taxon>Oryza</taxon>
    </lineage>
</organism>
<dbReference type="EnsemblPlants" id="OPUNC06G03260.1">
    <property type="protein sequence ID" value="OPUNC06G03260.1"/>
    <property type="gene ID" value="OPUNC06G03260"/>
</dbReference>
<sequence>MVTTTTRGREEKRGRRKRRVRRVSNWKIVRHLWWDWAPRCHLGYDALRFVLVAIVPPPPDSPTRRPVCASDSLRFQGRGGDLAMAVEAAGGRRGAAAGVRMKAKAKAKEAAVGAMARALFYPTLLYNVVRSKVQAEFRWWDEVDQFILLGAVPFRRDVPRLQKLGVFGVITLNEPFETLVPSSMKCILWEADIYSLQSWKRQEYNYCLMLSGSPNTHLLLNDPFHQVKYKNMTPSTAFEHVRSKRARVLLTRSQWRVVQDFSKKNAEAELPTATSHSAAASPAGNWYRACQLVFSQDYPNHTNDKYALMFVSFSEVTPLLLSIKYPRL</sequence>
<dbReference type="Gramene" id="OPUNC06G03260.1">
    <property type="protein sequence ID" value="OPUNC06G03260.1"/>
    <property type="gene ID" value="OPUNC06G03260"/>
</dbReference>